<comment type="caution">
    <text evidence="2">The sequence shown here is derived from an EMBL/GenBank/DDBJ whole genome shotgun (WGS) entry which is preliminary data.</text>
</comment>
<accession>A0A4S8PK50</accession>
<protein>
    <recommendedName>
        <fullName evidence="4">Porin</fullName>
    </recommendedName>
</protein>
<name>A0A4S8PK50_9HYPH</name>
<dbReference type="RefSeq" id="WP_136543340.1">
    <property type="nucleotide sequence ID" value="NZ_STGU01000023.1"/>
</dbReference>
<evidence type="ECO:0000313" key="2">
    <source>
        <dbReference type="EMBL" id="THV31080.1"/>
    </source>
</evidence>
<evidence type="ECO:0000256" key="1">
    <source>
        <dbReference type="SAM" id="SignalP"/>
    </source>
</evidence>
<gene>
    <name evidence="2" type="ORF">FAA86_22490</name>
</gene>
<evidence type="ECO:0000313" key="3">
    <source>
        <dbReference type="Proteomes" id="UP000307378"/>
    </source>
</evidence>
<dbReference type="Proteomes" id="UP000307378">
    <property type="component" value="Unassembled WGS sequence"/>
</dbReference>
<keyword evidence="1" id="KW-0732">Signal</keyword>
<evidence type="ECO:0008006" key="4">
    <source>
        <dbReference type="Google" id="ProtNLM"/>
    </source>
</evidence>
<dbReference type="AlphaFoldDB" id="A0A4S8PK50"/>
<feature type="signal peptide" evidence="1">
    <location>
        <begin position="1"/>
        <end position="19"/>
    </location>
</feature>
<organism evidence="2 3">
    <name type="scientific">Rhizobium rosettiformans W3</name>
    <dbReference type="NCBI Taxonomy" id="538378"/>
    <lineage>
        <taxon>Bacteria</taxon>
        <taxon>Pseudomonadati</taxon>
        <taxon>Pseudomonadota</taxon>
        <taxon>Alphaproteobacteria</taxon>
        <taxon>Hyphomicrobiales</taxon>
        <taxon>Rhizobiaceae</taxon>
        <taxon>Rhizobium/Agrobacterium group</taxon>
        <taxon>Rhizobium</taxon>
    </lineage>
</organism>
<dbReference type="EMBL" id="STGU01000023">
    <property type="protein sequence ID" value="THV31080.1"/>
    <property type="molecule type" value="Genomic_DNA"/>
</dbReference>
<reference evidence="2 3" key="1">
    <citation type="submission" date="2019-04" db="EMBL/GenBank/DDBJ databases">
        <title>genome sequence of strain W3.</title>
        <authorList>
            <person name="Gao J."/>
            <person name="Sun J."/>
        </authorList>
    </citation>
    <scope>NUCLEOTIDE SEQUENCE [LARGE SCALE GENOMIC DNA]</scope>
    <source>
        <strain evidence="2 3">W3</strain>
    </source>
</reference>
<sequence>MKTLIAFGLLSLAASPAFAQDCTYHERQPVQKDGNTQHRFTDSCGKPYEVGYRLEGNTLHFPRGGQHSLPETTEAEAERILRDTYGLVGGAAGLVRTKGL</sequence>
<feature type="chain" id="PRO_5020210488" description="Porin" evidence="1">
    <location>
        <begin position="20"/>
        <end position="100"/>
    </location>
</feature>
<proteinExistence type="predicted"/>